<organism evidence="2 3">
    <name type="scientific">Nocardioides daedukensis</name>
    <dbReference type="NCBI Taxonomy" id="634462"/>
    <lineage>
        <taxon>Bacteria</taxon>
        <taxon>Bacillati</taxon>
        <taxon>Actinomycetota</taxon>
        <taxon>Actinomycetes</taxon>
        <taxon>Propionibacteriales</taxon>
        <taxon>Nocardioidaceae</taxon>
        <taxon>Nocardioides</taxon>
    </lineage>
</organism>
<gene>
    <name evidence="2" type="ORF">BJ980_001707</name>
</gene>
<keyword evidence="3" id="KW-1185">Reference proteome</keyword>
<evidence type="ECO:0000313" key="3">
    <source>
        <dbReference type="Proteomes" id="UP000540656"/>
    </source>
</evidence>
<feature type="transmembrane region" description="Helical" evidence="1">
    <location>
        <begin position="7"/>
        <end position="24"/>
    </location>
</feature>
<keyword evidence="1" id="KW-0812">Transmembrane</keyword>
<keyword evidence="1" id="KW-0472">Membrane</keyword>
<feature type="transmembrane region" description="Helical" evidence="1">
    <location>
        <begin position="44"/>
        <end position="65"/>
    </location>
</feature>
<dbReference type="EMBL" id="JACCAA010000001">
    <property type="protein sequence ID" value="NYG58784.1"/>
    <property type="molecule type" value="Genomic_DNA"/>
</dbReference>
<dbReference type="AlphaFoldDB" id="A0A7Y9UTP8"/>
<feature type="transmembrane region" description="Helical" evidence="1">
    <location>
        <begin position="133"/>
        <end position="153"/>
    </location>
</feature>
<evidence type="ECO:0000313" key="2">
    <source>
        <dbReference type="EMBL" id="NYG58784.1"/>
    </source>
</evidence>
<reference evidence="2 3" key="1">
    <citation type="submission" date="2020-07" db="EMBL/GenBank/DDBJ databases">
        <title>Sequencing the genomes of 1000 actinobacteria strains.</title>
        <authorList>
            <person name="Klenk H.-P."/>
        </authorList>
    </citation>
    <scope>NUCLEOTIDE SEQUENCE [LARGE SCALE GENOMIC DNA]</scope>
    <source>
        <strain evidence="2 3">DSM 23819</strain>
    </source>
</reference>
<dbReference type="Proteomes" id="UP000540656">
    <property type="component" value="Unassembled WGS sequence"/>
</dbReference>
<dbReference type="RefSeq" id="WP_179501910.1">
    <property type="nucleotide sequence ID" value="NZ_JACCAA010000001.1"/>
</dbReference>
<proteinExistence type="predicted"/>
<protein>
    <submittedName>
        <fullName evidence="2">Putative membrane protein</fullName>
    </submittedName>
</protein>
<keyword evidence="1" id="KW-1133">Transmembrane helix</keyword>
<accession>A0A7Y9UTP8</accession>
<feature type="transmembrane region" description="Helical" evidence="1">
    <location>
        <begin position="101"/>
        <end position="121"/>
    </location>
</feature>
<name>A0A7Y9UTP8_9ACTN</name>
<comment type="caution">
    <text evidence="2">The sequence shown here is derived from an EMBL/GenBank/DDBJ whole genome shotgun (WGS) entry which is preliminary data.</text>
</comment>
<sequence>MIWLFRLSVAVYLVCLIVGSTMLPDQVPVRFDADGDPTMLRAKSVVMISMLIIGLLLAVVFEVLVRVVPARGGDRLGLPYRDHWIRPQNEARFRRMIATDVAFFGICTMSLLSLLVVAAARAGEDAGRGLGRLGVVAVLGFALGTLTWLVWMFTSRYRPAGRR</sequence>
<evidence type="ECO:0000256" key="1">
    <source>
        <dbReference type="SAM" id="Phobius"/>
    </source>
</evidence>